<keyword evidence="1" id="KW-0472">Membrane</keyword>
<keyword evidence="1" id="KW-0812">Transmembrane</keyword>
<comment type="caution">
    <text evidence="2">The sequence shown here is derived from an EMBL/GenBank/DDBJ whole genome shotgun (WGS) entry which is preliminary data.</text>
</comment>
<proteinExistence type="predicted"/>
<evidence type="ECO:0000313" key="2">
    <source>
        <dbReference type="EMBL" id="EID74050.1"/>
    </source>
</evidence>
<dbReference type="RefSeq" id="WP_008239882.1">
    <property type="nucleotide sequence ID" value="NZ_AJJU01000013.1"/>
</dbReference>
<evidence type="ECO:0000256" key="1">
    <source>
        <dbReference type="SAM" id="Phobius"/>
    </source>
</evidence>
<feature type="transmembrane region" description="Helical" evidence="1">
    <location>
        <begin position="82"/>
        <end position="102"/>
    </location>
</feature>
<dbReference type="STRING" id="946077.W5A_09480"/>
<dbReference type="OrthoDB" id="1453655at2"/>
<keyword evidence="1" id="KW-1133">Transmembrane helix</keyword>
<accession>I0WCD4</accession>
<dbReference type="InterPro" id="IPR046617">
    <property type="entry name" value="DUF6730"/>
</dbReference>
<gene>
    <name evidence="2" type="ORF">W5A_09480</name>
</gene>
<name>I0WCD4_9FLAO</name>
<dbReference type="Pfam" id="PF20503">
    <property type="entry name" value="DUF6730"/>
    <property type="match status" value="1"/>
</dbReference>
<sequence>MTKIKEYMELLTSEMETFRGDVNRLEVINDRIKDLKVSIDLKELKAELKEYNSELAKQREYQERFYLRMEILFQKAGVYPKWAVITFIVAIIISAFSLHYAYRTRVALEKLSNICNTELVVLFDTMTIVNSDVEISTIQFLAFSKLICKNYPNVPPLL</sequence>
<evidence type="ECO:0000313" key="3">
    <source>
        <dbReference type="Proteomes" id="UP000005938"/>
    </source>
</evidence>
<protein>
    <submittedName>
        <fullName evidence="2">Uncharacterized protein</fullName>
    </submittedName>
</protein>
<organism evidence="2 3">
    <name type="scientific">Imtechella halotolerans K1</name>
    <dbReference type="NCBI Taxonomy" id="946077"/>
    <lineage>
        <taxon>Bacteria</taxon>
        <taxon>Pseudomonadati</taxon>
        <taxon>Bacteroidota</taxon>
        <taxon>Flavobacteriia</taxon>
        <taxon>Flavobacteriales</taxon>
        <taxon>Flavobacteriaceae</taxon>
        <taxon>Imtechella</taxon>
    </lineage>
</organism>
<reference evidence="2 3" key="1">
    <citation type="journal article" date="2012" name="J. Bacteriol.">
        <title>Genome Sequence of the Halotolerant Bacterium Imtechella halotolerans K1T.</title>
        <authorList>
            <person name="Kumar S."/>
            <person name="Vikram S."/>
            <person name="Subramanian S."/>
            <person name="Raghava G.P."/>
            <person name="Pinnaka A.K."/>
        </authorList>
    </citation>
    <scope>NUCLEOTIDE SEQUENCE [LARGE SCALE GENOMIC DNA]</scope>
    <source>
        <strain evidence="2 3">K1</strain>
    </source>
</reference>
<dbReference type="EMBL" id="AJJU01000013">
    <property type="protein sequence ID" value="EID74050.1"/>
    <property type="molecule type" value="Genomic_DNA"/>
</dbReference>
<keyword evidence="3" id="KW-1185">Reference proteome</keyword>
<dbReference type="AlphaFoldDB" id="I0WCD4"/>
<dbReference type="Proteomes" id="UP000005938">
    <property type="component" value="Unassembled WGS sequence"/>
</dbReference>